<evidence type="ECO:0000313" key="3">
    <source>
        <dbReference type="EMBL" id="AXK33398.1"/>
    </source>
</evidence>
<sequence>MPIDDPWHDDLASGRAEEPRPAAVSGAPAPGPTGPPGARRADGCRNDPPERGPEATAAVYLTVQRSAAFQRVRGRYRRFVLPATVAFLGWYLAYVVVATAAPGLMARPVAGVLNVGMVAGLAQFATTFLLTWAYVRHARRHRDRAALELRWETQDMTRGAAAAPVAGAAPGASTAAEDAVPEHAAPEHPAPEHAAPQDAVRERESVR</sequence>
<evidence type="ECO:0000256" key="2">
    <source>
        <dbReference type="SAM" id="Phobius"/>
    </source>
</evidence>
<organism evidence="3 4">
    <name type="scientific">Streptomyces armeniacus</name>
    <dbReference type="NCBI Taxonomy" id="83291"/>
    <lineage>
        <taxon>Bacteria</taxon>
        <taxon>Bacillati</taxon>
        <taxon>Actinomycetota</taxon>
        <taxon>Actinomycetes</taxon>
        <taxon>Kitasatosporales</taxon>
        <taxon>Streptomycetaceae</taxon>
        <taxon>Streptomyces</taxon>
    </lineage>
</organism>
<feature type="region of interest" description="Disordered" evidence="1">
    <location>
        <begin position="160"/>
        <end position="207"/>
    </location>
</feature>
<dbReference type="Pfam" id="PF04341">
    <property type="entry name" value="DUF485"/>
    <property type="match status" value="1"/>
</dbReference>
<dbReference type="KEGG" id="sarm:DVA86_12775"/>
<feature type="compositionally biased region" description="Basic and acidic residues" evidence="1">
    <location>
        <begin position="1"/>
        <end position="20"/>
    </location>
</feature>
<dbReference type="PANTHER" id="PTHR38441:SF1">
    <property type="entry name" value="MEMBRANE PROTEIN"/>
    <property type="match status" value="1"/>
</dbReference>
<keyword evidence="4" id="KW-1185">Reference proteome</keyword>
<reference evidence="3 4" key="1">
    <citation type="submission" date="2018-07" db="EMBL/GenBank/DDBJ databases">
        <title>Draft genome of the type strain Streptomyces armeniacus ATCC 15676.</title>
        <authorList>
            <person name="Labana P."/>
            <person name="Gosse J.T."/>
            <person name="Boddy C.N."/>
        </authorList>
    </citation>
    <scope>NUCLEOTIDE SEQUENCE [LARGE SCALE GENOMIC DNA]</scope>
    <source>
        <strain evidence="3 4">ATCC 15676</strain>
    </source>
</reference>
<feature type="region of interest" description="Disordered" evidence="1">
    <location>
        <begin position="1"/>
        <end position="53"/>
    </location>
</feature>
<keyword evidence="2" id="KW-0472">Membrane</keyword>
<evidence type="ECO:0000313" key="4">
    <source>
        <dbReference type="Proteomes" id="UP000254425"/>
    </source>
</evidence>
<proteinExistence type="predicted"/>
<feature type="compositionally biased region" description="Low complexity" evidence="1">
    <location>
        <begin position="160"/>
        <end position="178"/>
    </location>
</feature>
<keyword evidence="2" id="KW-0812">Transmembrane</keyword>
<feature type="transmembrane region" description="Helical" evidence="2">
    <location>
        <begin position="79"/>
        <end position="101"/>
    </location>
</feature>
<dbReference type="AlphaFoldDB" id="A0A345XP32"/>
<dbReference type="EMBL" id="CP031320">
    <property type="protein sequence ID" value="AXK33398.1"/>
    <property type="molecule type" value="Genomic_DNA"/>
</dbReference>
<evidence type="ECO:0000256" key="1">
    <source>
        <dbReference type="SAM" id="MobiDB-lite"/>
    </source>
</evidence>
<feature type="compositionally biased region" description="Basic and acidic residues" evidence="1">
    <location>
        <begin position="39"/>
        <end position="53"/>
    </location>
</feature>
<dbReference type="InterPro" id="IPR007436">
    <property type="entry name" value="DUF485"/>
</dbReference>
<feature type="compositionally biased region" description="Basic and acidic residues" evidence="1">
    <location>
        <begin position="180"/>
        <end position="191"/>
    </location>
</feature>
<keyword evidence="2" id="KW-1133">Transmembrane helix</keyword>
<protein>
    <submittedName>
        <fullName evidence="3">DUF485 domain-containing protein</fullName>
    </submittedName>
</protein>
<feature type="transmembrane region" description="Helical" evidence="2">
    <location>
        <begin position="113"/>
        <end position="135"/>
    </location>
</feature>
<dbReference type="PANTHER" id="PTHR38441">
    <property type="entry name" value="INTEGRAL MEMBRANE PROTEIN-RELATED"/>
    <property type="match status" value="1"/>
</dbReference>
<dbReference type="Proteomes" id="UP000254425">
    <property type="component" value="Chromosome"/>
</dbReference>
<gene>
    <name evidence="3" type="ORF">DVA86_12775</name>
</gene>
<accession>A0A345XP32</accession>
<name>A0A345XP32_9ACTN</name>